<proteinExistence type="inferred from homology"/>
<sequence length="314" mass="34529">MVDLSAEEFSPEYLTEYRGTAPMVIAVTFITLEILFTALRYWTRYQGHIKWGADDYLMIPACILCLSICAVVIVSLKHTGVGHHMAALDPQQILLLTKFQLILPPVYFAAVLFPKLAIIALYLRIFLDDLQRMATWTIAGILTDVAMLLLPLPVVWSLHGSRTLQVGIAITFATASVGLIGAILRFVGFFNQNEANDFSWDAAPLMVWAVVETGAYLIAACLPSLRPLIVSVRKRTPFSQSISRMEEVATTGGGEGGILSHERHRSDFEYSVNKLDEQIGQIGAQCTSKAETGVRLDSNEITVSVEHQSQVASG</sequence>
<feature type="transmembrane region" description="Helical" evidence="6">
    <location>
        <begin position="21"/>
        <end position="42"/>
    </location>
</feature>
<feature type="transmembrane region" description="Helical" evidence="6">
    <location>
        <begin position="202"/>
        <end position="225"/>
    </location>
</feature>
<evidence type="ECO:0000256" key="6">
    <source>
        <dbReference type="SAM" id="Phobius"/>
    </source>
</evidence>
<dbReference type="RefSeq" id="XP_018064807.1">
    <property type="nucleotide sequence ID" value="XM_018212372.1"/>
</dbReference>
<feature type="transmembrane region" description="Helical" evidence="6">
    <location>
        <begin position="106"/>
        <end position="127"/>
    </location>
</feature>
<dbReference type="Pfam" id="PF20684">
    <property type="entry name" value="Fung_rhodopsin"/>
    <property type="match status" value="1"/>
</dbReference>
<name>A0A132BDE5_MOLSC</name>
<evidence type="ECO:0000256" key="3">
    <source>
        <dbReference type="ARBA" id="ARBA00022989"/>
    </source>
</evidence>
<organism evidence="8 9">
    <name type="scientific">Mollisia scopiformis</name>
    <name type="common">Conifer needle endophyte fungus</name>
    <name type="synonym">Phialocephala scopiformis</name>
    <dbReference type="NCBI Taxonomy" id="149040"/>
    <lineage>
        <taxon>Eukaryota</taxon>
        <taxon>Fungi</taxon>
        <taxon>Dikarya</taxon>
        <taxon>Ascomycota</taxon>
        <taxon>Pezizomycotina</taxon>
        <taxon>Leotiomycetes</taxon>
        <taxon>Helotiales</taxon>
        <taxon>Mollisiaceae</taxon>
        <taxon>Mollisia</taxon>
    </lineage>
</organism>
<dbReference type="EMBL" id="KQ947429">
    <property type="protein sequence ID" value="KUJ10452.1"/>
    <property type="molecule type" value="Genomic_DNA"/>
</dbReference>
<evidence type="ECO:0000256" key="1">
    <source>
        <dbReference type="ARBA" id="ARBA00004141"/>
    </source>
</evidence>
<feature type="domain" description="Rhodopsin" evidence="7">
    <location>
        <begin position="138"/>
        <end position="229"/>
    </location>
</feature>
<keyword evidence="9" id="KW-1185">Reference proteome</keyword>
<gene>
    <name evidence="8" type="ORF">LY89DRAFT_656229</name>
</gene>
<comment type="similarity">
    <text evidence="5">Belongs to the SAT4 family.</text>
</comment>
<evidence type="ECO:0000256" key="5">
    <source>
        <dbReference type="ARBA" id="ARBA00038359"/>
    </source>
</evidence>
<evidence type="ECO:0000313" key="9">
    <source>
        <dbReference type="Proteomes" id="UP000070700"/>
    </source>
</evidence>
<dbReference type="PANTHER" id="PTHR33048:SF47">
    <property type="entry name" value="INTEGRAL MEMBRANE PROTEIN-RELATED"/>
    <property type="match status" value="1"/>
</dbReference>
<dbReference type="Proteomes" id="UP000070700">
    <property type="component" value="Unassembled WGS sequence"/>
</dbReference>
<evidence type="ECO:0000256" key="4">
    <source>
        <dbReference type="ARBA" id="ARBA00023136"/>
    </source>
</evidence>
<dbReference type="AlphaFoldDB" id="A0A132BDE5"/>
<dbReference type="GeneID" id="28822098"/>
<accession>A0A132BDE5</accession>
<feature type="transmembrane region" description="Helical" evidence="6">
    <location>
        <begin position="57"/>
        <end position="76"/>
    </location>
</feature>
<dbReference type="GO" id="GO:0016020">
    <property type="term" value="C:membrane"/>
    <property type="evidence" value="ECO:0007669"/>
    <property type="project" value="UniProtKB-SubCell"/>
</dbReference>
<evidence type="ECO:0000313" key="8">
    <source>
        <dbReference type="EMBL" id="KUJ10452.1"/>
    </source>
</evidence>
<feature type="transmembrane region" description="Helical" evidence="6">
    <location>
        <begin position="168"/>
        <end position="190"/>
    </location>
</feature>
<keyword evidence="4 6" id="KW-0472">Membrane</keyword>
<dbReference type="InParanoid" id="A0A132BDE5"/>
<dbReference type="InterPro" id="IPR052337">
    <property type="entry name" value="SAT4-like"/>
</dbReference>
<dbReference type="KEGG" id="psco:LY89DRAFT_656229"/>
<feature type="transmembrane region" description="Helical" evidence="6">
    <location>
        <begin position="133"/>
        <end position="156"/>
    </location>
</feature>
<dbReference type="OrthoDB" id="5329176at2759"/>
<reference evidence="8 9" key="1">
    <citation type="submission" date="2015-10" db="EMBL/GenBank/DDBJ databases">
        <title>Full genome of DAOMC 229536 Phialocephala scopiformis, a fungal endophyte of spruce producing the potent anti-insectan compound rugulosin.</title>
        <authorList>
            <consortium name="DOE Joint Genome Institute"/>
            <person name="Walker A.K."/>
            <person name="Frasz S.L."/>
            <person name="Seifert K.A."/>
            <person name="Miller J.D."/>
            <person name="Mondo S.J."/>
            <person name="Labutti K."/>
            <person name="Lipzen A."/>
            <person name="Dockter R."/>
            <person name="Kennedy M."/>
            <person name="Grigoriev I.V."/>
            <person name="Spatafora J.W."/>
        </authorList>
    </citation>
    <scope>NUCLEOTIDE SEQUENCE [LARGE SCALE GENOMIC DNA]</scope>
    <source>
        <strain evidence="8 9">CBS 120377</strain>
    </source>
</reference>
<comment type="subcellular location">
    <subcellularLocation>
        <location evidence="1">Membrane</location>
        <topology evidence="1">Multi-pass membrane protein</topology>
    </subcellularLocation>
</comment>
<dbReference type="PANTHER" id="PTHR33048">
    <property type="entry name" value="PTH11-LIKE INTEGRAL MEMBRANE PROTEIN (AFU_ORTHOLOGUE AFUA_5G11245)"/>
    <property type="match status" value="1"/>
</dbReference>
<evidence type="ECO:0000256" key="2">
    <source>
        <dbReference type="ARBA" id="ARBA00022692"/>
    </source>
</evidence>
<evidence type="ECO:0000259" key="7">
    <source>
        <dbReference type="Pfam" id="PF20684"/>
    </source>
</evidence>
<protein>
    <recommendedName>
        <fullName evidence="7">Rhodopsin domain-containing protein</fullName>
    </recommendedName>
</protein>
<keyword evidence="2 6" id="KW-0812">Transmembrane</keyword>
<dbReference type="InterPro" id="IPR049326">
    <property type="entry name" value="Rhodopsin_dom_fungi"/>
</dbReference>
<keyword evidence="3 6" id="KW-1133">Transmembrane helix</keyword>